<accession>A0A348AF58</accession>
<feature type="transmembrane region" description="Helical" evidence="1">
    <location>
        <begin position="94"/>
        <end position="114"/>
    </location>
</feature>
<proteinExistence type="predicted"/>
<dbReference type="InterPro" id="IPR046547">
    <property type="entry name" value="DUF6803"/>
</dbReference>
<reference evidence="2 3" key="1">
    <citation type="journal article" date="2018" name="Int. J. Syst. Evol. Microbiol.">
        <title>Methylomusa anaerophila gen. nov., sp. nov., an anaerobic methanol-utilizing bacterium isolated from a microbial fuel cell.</title>
        <authorList>
            <person name="Amano N."/>
            <person name="Yamamuro A."/>
            <person name="Miyahara M."/>
            <person name="Kouzuma A."/>
            <person name="Abe T."/>
            <person name="Watanabe K."/>
        </authorList>
    </citation>
    <scope>NUCLEOTIDE SEQUENCE [LARGE SCALE GENOMIC DNA]</scope>
    <source>
        <strain evidence="2 3">MMFC1</strain>
    </source>
</reference>
<evidence type="ECO:0000256" key="1">
    <source>
        <dbReference type="SAM" id="Phobius"/>
    </source>
</evidence>
<gene>
    <name evidence="2" type="ORF">MAMMFC1_00339</name>
</gene>
<keyword evidence="1" id="KW-1133">Transmembrane helix</keyword>
<feature type="transmembrane region" description="Helical" evidence="1">
    <location>
        <begin position="126"/>
        <end position="145"/>
    </location>
</feature>
<dbReference type="Proteomes" id="UP000276437">
    <property type="component" value="Chromosome"/>
</dbReference>
<dbReference type="RefSeq" id="WP_126305916.1">
    <property type="nucleotide sequence ID" value="NZ_AP018449.1"/>
</dbReference>
<feature type="transmembrane region" description="Helical" evidence="1">
    <location>
        <begin position="20"/>
        <end position="44"/>
    </location>
</feature>
<organism evidence="2 3">
    <name type="scientific">Methylomusa anaerophila</name>
    <dbReference type="NCBI Taxonomy" id="1930071"/>
    <lineage>
        <taxon>Bacteria</taxon>
        <taxon>Bacillati</taxon>
        <taxon>Bacillota</taxon>
        <taxon>Negativicutes</taxon>
        <taxon>Selenomonadales</taxon>
        <taxon>Sporomusaceae</taxon>
        <taxon>Methylomusa</taxon>
    </lineage>
</organism>
<dbReference type="AlphaFoldDB" id="A0A348AF58"/>
<sequence>MSMTHYMELLMTNQPWNLIIYMVIPVALAEALVATEFFTVYLRGSNAGSWRTWNKWLGTVLGFYFLGIFLNLTITVVPHIEWRGIADILAVGSYLSGVIPLFGIALLEIGVIGAGKSVDEKMKIHFILIIVFLIVAHIAMVFGMVDPGITGWNPHPAGHMQHQGR</sequence>
<evidence type="ECO:0000313" key="3">
    <source>
        <dbReference type="Proteomes" id="UP000276437"/>
    </source>
</evidence>
<evidence type="ECO:0000313" key="2">
    <source>
        <dbReference type="EMBL" id="BBB89706.1"/>
    </source>
</evidence>
<dbReference type="KEGG" id="mana:MAMMFC1_00339"/>
<dbReference type="EMBL" id="AP018449">
    <property type="protein sequence ID" value="BBB89706.1"/>
    <property type="molecule type" value="Genomic_DNA"/>
</dbReference>
<dbReference type="OrthoDB" id="9795105at2"/>
<keyword evidence="3" id="KW-1185">Reference proteome</keyword>
<keyword evidence="1" id="KW-0812">Transmembrane</keyword>
<name>A0A348AF58_9FIRM</name>
<feature type="transmembrane region" description="Helical" evidence="1">
    <location>
        <begin position="56"/>
        <end position="74"/>
    </location>
</feature>
<evidence type="ECO:0008006" key="4">
    <source>
        <dbReference type="Google" id="ProtNLM"/>
    </source>
</evidence>
<keyword evidence="1" id="KW-0472">Membrane</keyword>
<dbReference type="Pfam" id="PF20617">
    <property type="entry name" value="DUF6803"/>
    <property type="match status" value="1"/>
</dbReference>
<protein>
    <recommendedName>
        <fullName evidence="4">Permease</fullName>
    </recommendedName>
</protein>